<gene>
    <name evidence="1" type="ORF">GCM10022392_01850</name>
</gene>
<dbReference type="RefSeq" id="WP_345100420.1">
    <property type="nucleotide sequence ID" value="NZ_BAABCV010000001.1"/>
</dbReference>
<evidence type="ECO:0000313" key="1">
    <source>
        <dbReference type="EMBL" id="GAA4084731.1"/>
    </source>
</evidence>
<organism evidence="1 2">
    <name type="scientific">Mucilaginibacter panaciglaebae</name>
    <dbReference type="NCBI Taxonomy" id="502331"/>
    <lineage>
        <taxon>Bacteria</taxon>
        <taxon>Pseudomonadati</taxon>
        <taxon>Bacteroidota</taxon>
        <taxon>Sphingobacteriia</taxon>
        <taxon>Sphingobacteriales</taxon>
        <taxon>Sphingobacteriaceae</taxon>
        <taxon>Mucilaginibacter</taxon>
    </lineage>
</organism>
<sequence>MNDYRDIDMLRTTELYVARKGWFKPVYILTDGQFNYGSITSPGVFTRIKNIETAETKFSIKPKGFFGKAVDIIDRNKSEVIGHYRKNGWETRITLEMNNGLNAILKKGKGIFSRKMIWTDEQYGDYLEIKHCGRLTKPFKIKIEPNSIKSIKSKLPLTLLTLIGVNFMLIKEAQAASAGV</sequence>
<evidence type="ECO:0000313" key="2">
    <source>
        <dbReference type="Proteomes" id="UP001500841"/>
    </source>
</evidence>
<name>A0ABP7WAC4_9SPHI</name>
<protein>
    <submittedName>
        <fullName evidence="1">Uncharacterized protein</fullName>
    </submittedName>
</protein>
<comment type="caution">
    <text evidence="1">The sequence shown here is derived from an EMBL/GenBank/DDBJ whole genome shotgun (WGS) entry which is preliminary data.</text>
</comment>
<reference evidence="2" key="1">
    <citation type="journal article" date="2019" name="Int. J. Syst. Evol. Microbiol.">
        <title>The Global Catalogue of Microorganisms (GCM) 10K type strain sequencing project: providing services to taxonomists for standard genome sequencing and annotation.</title>
        <authorList>
            <consortium name="The Broad Institute Genomics Platform"/>
            <consortium name="The Broad Institute Genome Sequencing Center for Infectious Disease"/>
            <person name="Wu L."/>
            <person name="Ma J."/>
        </authorList>
    </citation>
    <scope>NUCLEOTIDE SEQUENCE [LARGE SCALE GENOMIC DNA]</scope>
    <source>
        <strain evidence="2">JCM 17085</strain>
    </source>
</reference>
<accession>A0ABP7WAC4</accession>
<dbReference type="EMBL" id="BAABCV010000001">
    <property type="protein sequence ID" value="GAA4084731.1"/>
    <property type="molecule type" value="Genomic_DNA"/>
</dbReference>
<dbReference type="Proteomes" id="UP001500841">
    <property type="component" value="Unassembled WGS sequence"/>
</dbReference>
<keyword evidence="2" id="KW-1185">Reference proteome</keyword>
<proteinExistence type="predicted"/>